<dbReference type="InParanoid" id="G4TMM0"/>
<protein>
    <submittedName>
        <fullName evidence="1">Uncharacterized protein</fullName>
    </submittedName>
</protein>
<sequence length="44" mass="4963">MEAVLPGWTEQNVVPPFPVDEQGLIFPQLDPAGESTYHRYSSRC</sequence>
<reference evidence="1 2" key="1">
    <citation type="journal article" date="2011" name="PLoS Pathog.">
        <title>Endophytic Life Strategies Decoded by Genome and Transcriptome Analyses of the Mutualistic Root Symbiont Piriformospora indica.</title>
        <authorList>
            <person name="Zuccaro A."/>
            <person name="Lahrmann U."/>
            <person name="Guldener U."/>
            <person name="Langen G."/>
            <person name="Pfiffi S."/>
            <person name="Biedenkopf D."/>
            <person name="Wong P."/>
            <person name="Samans B."/>
            <person name="Grimm C."/>
            <person name="Basiewicz M."/>
            <person name="Murat C."/>
            <person name="Martin F."/>
            <person name="Kogel K.H."/>
        </authorList>
    </citation>
    <scope>NUCLEOTIDE SEQUENCE [LARGE SCALE GENOMIC DNA]</scope>
    <source>
        <strain evidence="1 2">DSM 11827</strain>
    </source>
</reference>
<name>G4TMM0_SERID</name>
<evidence type="ECO:0000313" key="1">
    <source>
        <dbReference type="EMBL" id="CCA72563.1"/>
    </source>
</evidence>
<dbReference type="Proteomes" id="UP000007148">
    <property type="component" value="Unassembled WGS sequence"/>
</dbReference>
<evidence type="ECO:0000313" key="2">
    <source>
        <dbReference type="Proteomes" id="UP000007148"/>
    </source>
</evidence>
<dbReference type="HOGENOM" id="CLU_3224800_0_0_1"/>
<dbReference type="AlphaFoldDB" id="G4TMM0"/>
<accession>G4TMM0</accession>
<organism evidence="1 2">
    <name type="scientific">Serendipita indica (strain DSM 11827)</name>
    <name type="common">Root endophyte fungus</name>
    <name type="synonym">Piriformospora indica</name>
    <dbReference type="NCBI Taxonomy" id="1109443"/>
    <lineage>
        <taxon>Eukaryota</taxon>
        <taxon>Fungi</taxon>
        <taxon>Dikarya</taxon>
        <taxon>Basidiomycota</taxon>
        <taxon>Agaricomycotina</taxon>
        <taxon>Agaricomycetes</taxon>
        <taxon>Sebacinales</taxon>
        <taxon>Serendipitaceae</taxon>
        <taxon>Serendipita</taxon>
    </lineage>
</organism>
<keyword evidence="2" id="KW-1185">Reference proteome</keyword>
<comment type="caution">
    <text evidence="1">The sequence shown here is derived from an EMBL/GenBank/DDBJ whole genome shotgun (WGS) entry which is preliminary data.</text>
</comment>
<gene>
    <name evidence="1" type="ORF">PIIN_06500</name>
</gene>
<dbReference type="EMBL" id="CAFZ01000171">
    <property type="protein sequence ID" value="CCA72563.1"/>
    <property type="molecule type" value="Genomic_DNA"/>
</dbReference>
<proteinExistence type="predicted"/>